<reference evidence="1 2" key="1">
    <citation type="submission" date="2024-09" db="EMBL/GenBank/DDBJ databases">
        <authorList>
            <person name="Sun Q."/>
            <person name="Mori K."/>
        </authorList>
    </citation>
    <scope>NUCLEOTIDE SEQUENCE [LARGE SCALE GENOMIC DNA]</scope>
    <source>
        <strain evidence="1 2">TBRC 7907</strain>
    </source>
</reference>
<comment type="caution">
    <text evidence="1">The sequence shown here is derived from an EMBL/GenBank/DDBJ whole genome shotgun (WGS) entry which is preliminary data.</text>
</comment>
<sequence>MADRRVHFVGSLPGADAESAMSGALRSAGSKLRTLSDGETGERNRWIVDFVDGLDGHPDLETVATGSWSSYQDVPKYRVRKGHRLTGASLNLGYLDEFRRSFPVFTRLREEHGATGLRYQVGVPGPLDLAMFVFGPVGPFRHTAPFEEATVREIREIHAEAGEDVLFQIEVPVELVFMTKAPKPLHAVLARWLAKKTVGLVAAAPEGTRFGVHLCVGDLNNKALGRLKDAGALVTLSNAIAAAWPAGRTLEYVHAPLAAGDLPPVVDEAFYRPLNRIALPQGTRFVAGLAHESQDLDVQRRLLALVERLVGGSVDVACACGLGRRSPAQAVEAMARCTRLAESG</sequence>
<protein>
    <recommendedName>
        <fullName evidence="3">Cobalamin-independent methionine synthase MetE C-terminal/archaeal domain-containing protein</fullName>
    </recommendedName>
</protein>
<dbReference type="EMBL" id="JBHLZU010000006">
    <property type="protein sequence ID" value="MFB9903654.1"/>
    <property type="molecule type" value="Genomic_DNA"/>
</dbReference>
<dbReference type="Proteomes" id="UP001589693">
    <property type="component" value="Unassembled WGS sequence"/>
</dbReference>
<dbReference type="RefSeq" id="WP_377850809.1">
    <property type="nucleotide sequence ID" value="NZ_JBHLZU010000006.1"/>
</dbReference>
<name>A0ABV5ZS04_9PSEU</name>
<evidence type="ECO:0000313" key="1">
    <source>
        <dbReference type="EMBL" id="MFB9903654.1"/>
    </source>
</evidence>
<dbReference type="InterPro" id="IPR038071">
    <property type="entry name" value="UROD/MetE-like_sf"/>
</dbReference>
<dbReference type="SUPFAM" id="SSF51726">
    <property type="entry name" value="UROD/MetE-like"/>
    <property type="match status" value="1"/>
</dbReference>
<dbReference type="Gene3D" id="3.20.20.210">
    <property type="match status" value="1"/>
</dbReference>
<evidence type="ECO:0000313" key="2">
    <source>
        <dbReference type="Proteomes" id="UP001589693"/>
    </source>
</evidence>
<gene>
    <name evidence="1" type="ORF">ACFFQA_06875</name>
</gene>
<accession>A0ABV5ZS04</accession>
<keyword evidence="2" id="KW-1185">Reference proteome</keyword>
<proteinExistence type="predicted"/>
<organism evidence="1 2">
    <name type="scientific">Allokutzneria oryzae</name>
    <dbReference type="NCBI Taxonomy" id="1378989"/>
    <lineage>
        <taxon>Bacteria</taxon>
        <taxon>Bacillati</taxon>
        <taxon>Actinomycetota</taxon>
        <taxon>Actinomycetes</taxon>
        <taxon>Pseudonocardiales</taxon>
        <taxon>Pseudonocardiaceae</taxon>
        <taxon>Allokutzneria</taxon>
    </lineage>
</organism>
<evidence type="ECO:0008006" key="3">
    <source>
        <dbReference type="Google" id="ProtNLM"/>
    </source>
</evidence>